<evidence type="ECO:0000313" key="2">
    <source>
        <dbReference type="EMBL" id="KAK3041320.1"/>
    </source>
</evidence>
<comment type="caution">
    <text evidence="2">The sequence shown here is derived from an EMBL/GenBank/DDBJ whole genome shotgun (WGS) entry which is preliminary data.</text>
</comment>
<gene>
    <name evidence="2" type="ORF">RJ639_001422</name>
</gene>
<accession>A0AA88XFC8</accession>
<dbReference type="EMBL" id="JAVXUP010000037">
    <property type="protein sequence ID" value="KAK3041320.1"/>
    <property type="molecule type" value="Genomic_DNA"/>
</dbReference>
<feature type="region of interest" description="Disordered" evidence="1">
    <location>
        <begin position="1"/>
        <end position="43"/>
    </location>
</feature>
<sequence>MDGLDNHSMGYEAHEVQAVNNTPTEAKEEDNDGAAKSIKHPSNYATPAEENVLHTFLKFFETYRLQNSGNQALQDNIQYNHAMSPFCLQSKPITLFLLGQACQCTREPIRHRMKNKISSRFQIVSTRIVSTHPLLKFVLNSCSTKKNQILLNFFCYLVNQCLPICTD</sequence>
<proteinExistence type="predicted"/>
<protein>
    <submittedName>
        <fullName evidence="2">Uncharacterized protein</fullName>
    </submittedName>
</protein>
<evidence type="ECO:0000313" key="3">
    <source>
        <dbReference type="Proteomes" id="UP001188597"/>
    </source>
</evidence>
<dbReference type="AlphaFoldDB" id="A0AA88XFC8"/>
<reference evidence="2" key="1">
    <citation type="submission" date="2022-12" db="EMBL/GenBank/DDBJ databases">
        <title>Draft genome assemblies for two species of Escallonia (Escalloniales).</title>
        <authorList>
            <person name="Chanderbali A."/>
            <person name="Dervinis C."/>
            <person name="Anghel I."/>
            <person name="Soltis D."/>
            <person name="Soltis P."/>
            <person name="Zapata F."/>
        </authorList>
    </citation>
    <scope>NUCLEOTIDE SEQUENCE</scope>
    <source>
        <strain evidence="2">UCBG64.0493</strain>
        <tissue evidence="2">Leaf</tissue>
    </source>
</reference>
<evidence type="ECO:0000256" key="1">
    <source>
        <dbReference type="SAM" id="MobiDB-lite"/>
    </source>
</evidence>
<dbReference type="Proteomes" id="UP001188597">
    <property type="component" value="Unassembled WGS sequence"/>
</dbReference>
<keyword evidence="3" id="KW-1185">Reference proteome</keyword>
<organism evidence="2 3">
    <name type="scientific">Escallonia herrerae</name>
    <dbReference type="NCBI Taxonomy" id="1293975"/>
    <lineage>
        <taxon>Eukaryota</taxon>
        <taxon>Viridiplantae</taxon>
        <taxon>Streptophyta</taxon>
        <taxon>Embryophyta</taxon>
        <taxon>Tracheophyta</taxon>
        <taxon>Spermatophyta</taxon>
        <taxon>Magnoliopsida</taxon>
        <taxon>eudicotyledons</taxon>
        <taxon>Gunneridae</taxon>
        <taxon>Pentapetalae</taxon>
        <taxon>asterids</taxon>
        <taxon>campanulids</taxon>
        <taxon>Escalloniales</taxon>
        <taxon>Escalloniaceae</taxon>
        <taxon>Escallonia</taxon>
    </lineage>
</organism>
<name>A0AA88XFC8_9ASTE</name>